<feature type="compositionally biased region" description="Polar residues" evidence="2">
    <location>
        <begin position="248"/>
        <end position="267"/>
    </location>
</feature>
<dbReference type="GO" id="GO:0016592">
    <property type="term" value="C:mediator complex"/>
    <property type="evidence" value="ECO:0007669"/>
    <property type="project" value="TreeGrafter"/>
</dbReference>
<dbReference type="AlphaFoldDB" id="A0AA97J4Z6"/>
<comment type="similarity">
    <text evidence="1">Belongs to the BCLAF1/THRAP3 family.</text>
</comment>
<feature type="compositionally biased region" description="Basic and acidic residues" evidence="2">
    <location>
        <begin position="397"/>
        <end position="410"/>
    </location>
</feature>
<dbReference type="Pfam" id="PF15440">
    <property type="entry name" value="THRAP3_BCLAF1"/>
    <property type="match status" value="1"/>
</dbReference>
<feature type="compositionally biased region" description="Basic residues" evidence="2">
    <location>
        <begin position="1"/>
        <end position="15"/>
    </location>
</feature>
<proteinExistence type="inferred from homology"/>
<dbReference type="InterPro" id="IPR029199">
    <property type="entry name" value="THRAP3_BCLAF1"/>
</dbReference>
<dbReference type="GO" id="GO:0003712">
    <property type="term" value="F:transcription coregulator activity"/>
    <property type="evidence" value="ECO:0007669"/>
    <property type="project" value="TreeGrafter"/>
</dbReference>
<reference evidence="4" key="1">
    <citation type="submission" date="2025-08" db="UniProtKB">
        <authorList>
            <consortium name="RefSeq"/>
        </authorList>
    </citation>
    <scope>IDENTIFICATION</scope>
    <source>
        <tissue evidence="4">Blood</tissue>
    </source>
</reference>
<dbReference type="GeneID" id="129326760"/>
<dbReference type="CTD" id="256643"/>
<organism evidence="3 4">
    <name type="scientific">Eublepharis macularius</name>
    <name type="common">Leopard gecko</name>
    <name type="synonym">Cyrtodactylus macularius</name>
    <dbReference type="NCBI Taxonomy" id="481883"/>
    <lineage>
        <taxon>Eukaryota</taxon>
        <taxon>Metazoa</taxon>
        <taxon>Chordata</taxon>
        <taxon>Craniata</taxon>
        <taxon>Vertebrata</taxon>
        <taxon>Euteleostomi</taxon>
        <taxon>Lepidosauria</taxon>
        <taxon>Squamata</taxon>
        <taxon>Bifurcata</taxon>
        <taxon>Gekkota</taxon>
        <taxon>Eublepharidae</taxon>
        <taxon>Eublepharinae</taxon>
        <taxon>Eublepharis</taxon>
    </lineage>
</organism>
<evidence type="ECO:0000256" key="2">
    <source>
        <dbReference type="SAM" id="MobiDB-lite"/>
    </source>
</evidence>
<feature type="region of interest" description="Disordered" evidence="2">
    <location>
        <begin position="180"/>
        <end position="267"/>
    </location>
</feature>
<evidence type="ECO:0000256" key="1">
    <source>
        <dbReference type="ARBA" id="ARBA00006481"/>
    </source>
</evidence>
<feature type="compositionally biased region" description="Basic and acidic residues" evidence="2">
    <location>
        <begin position="180"/>
        <end position="189"/>
    </location>
</feature>
<accession>A0AA97J4Z6</accession>
<dbReference type="Proteomes" id="UP001190640">
    <property type="component" value="Chromosome 3"/>
</dbReference>
<dbReference type="GO" id="GO:0045944">
    <property type="term" value="P:positive regulation of transcription by RNA polymerase II"/>
    <property type="evidence" value="ECO:0007669"/>
    <property type="project" value="TreeGrafter"/>
</dbReference>
<dbReference type="PANTHER" id="PTHR15268:SF17">
    <property type="entry name" value="BCLAF1 AND THRAP3 FAMILY MEMBER 3"/>
    <property type="match status" value="1"/>
</dbReference>
<feature type="region of interest" description="Disordered" evidence="2">
    <location>
        <begin position="386"/>
        <end position="410"/>
    </location>
</feature>
<dbReference type="KEGG" id="emc:129326760"/>
<name>A0AA97J4Z6_EUBMA</name>
<dbReference type="RefSeq" id="XP_054831066.1">
    <property type="nucleotide sequence ID" value="XM_054975091.1"/>
</dbReference>
<feature type="region of interest" description="Disordered" evidence="2">
    <location>
        <begin position="1"/>
        <end position="26"/>
    </location>
</feature>
<evidence type="ECO:0000313" key="3">
    <source>
        <dbReference type="Proteomes" id="UP001190640"/>
    </source>
</evidence>
<dbReference type="GO" id="GO:0003677">
    <property type="term" value="F:DNA binding"/>
    <property type="evidence" value="ECO:0007669"/>
    <property type="project" value="TreeGrafter"/>
</dbReference>
<gene>
    <name evidence="4" type="primary">BCLAF3</name>
</gene>
<dbReference type="PANTHER" id="PTHR15268">
    <property type="entry name" value="THRAP3/BCLAF1"/>
    <property type="match status" value="1"/>
</dbReference>
<evidence type="ECO:0000313" key="4">
    <source>
        <dbReference type="RefSeq" id="XP_054831066.1"/>
    </source>
</evidence>
<keyword evidence="3" id="KW-1185">Reference proteome</keyword>
<feature type="compositionally biased region" description="Basic and acidic residues" evidence="2">
    <location>
        <begin position="209"/>
        <end position="247"/>
    </location>
</feature>
<feature type="region of interest" description="Disordered" evidence="2">
    <location>
        <begin position="89"/>
        <end position="111"/>
    </location>
</feature>
<protein>
    <submittedName>
        <fullName evidence="4">BCLAF1 and THRAP3 family member 3</fullName>
    </submittedName>
</protein>
<sequence>MIRSRSRSRSPRWKQRSLSPAFRIQEHNRQRHNHVSYDCEYKDYWKDPKKPMPWRMEDGKHGQINSRYMPHETNHHRVYECRSHSPTLKRIPSDDIHSHKSYRTHSSERNEDIRRCQFTSRYSEISHKDHNQSFYPTKVREREMHEDARASGSTKGMAAFHRPLGTSCKSERKWNENDIRHQQLQEDKYTQSPRRFSGECMPRSSLQKRYPEDREYREYGHPSKKAKEMERYDDREITSNSKWKQDHSSSSNQEKGGQRNLGLQSNRLVKKEYSDDCKTKLTYDYSHKRHRYPEGEKYLSDDREEKYVKLEDAKYNSPKGAWNSKFSDYYNNERVSHTEEPHTEASVKYIPEKGCNSCAKSYKSDAGLISFYQKGKERIKKEGDLRGQTDFSGSHQYDSHHKASDVKVSDVHTRKERLTVKVDMKKINKYRAASSHITERQMSCDLVAVGRKTENFHPVFEHIKSVTQKVEHNPSKEFAQEIITIIHHIKANYFKSSELTLHERFSKIQDKPVTEEVKRHSDPEIHRRIDMSLAELQNKRAVPCESGQSVVRVLEDPNDLRHDIERRRKERLQSEDENTFYVDGLLRRNEQSCSFPKPRNFHSYGFQKPTRFLRPSCRKFIGRSHMNYYSAKTQDDSTHDQFECDSEHLETPRRSFKFNFMDGRSYFKSNLVQKGLYIQAKYQRLRYAGTRGFTTNKFKGVYLRKEKGMEI</sequence>